<keyword evidence="2" id="KW-0479">Metal-binding</keyword>
<name>A0A343TLM2_9EURY</name>
<evidence type="ECO:0000259" key="6">
    <source>
        <dbReference type="PROSITE" id="PS51379"/>
    </source>
</evidence>
<dbReference type="SUPFAM" id="SSF54862">
    <property type="entry name" value="4Fe-4S ferredoxins"/>
    <property type="match status" value="1"/>
</dbReference>
<dbReference type="InterPro" id="IPR017896">
    <property type="entry name" value="4Fe4S_Fe-S-bd"/>
</dbReference>
<feature type="domain" description="4Fe-4S ferredoxin-type" evidence="6">
    <location>
        <begin position="150"/>
        <end position="179"/>
    </location>
</feature>
<dbReference type="InterPro" id="IPR017900">
    <property type="entry name" value="4Fe4S_Fe_S_CS"/>
</dbReference>
<dbReference type="EMBL" id="CP025066">
    <property type="protein sequence ID" value="AUX09994.1"/>
    <property type="molecule type" value="Genomic_DNA"/>
</dbReference>
<sequence>MPPDPADPEWEDWANEKLEDVDFDAELGREMAKDAMRLANGELSESEFYGRYHEQVLEEFGIDRRDEAMEPEEFSGDGKRGGGNDSCGNGGGGNGGGNDGAMPGVPGEEHSRRSVLKTAGMLGAAAVGLGGLEGAAGGGHVDDDDGDVQMGMAINTNQCVACLQCVEACNEENNNTADALWMFVHRYVEDDYRDREAYLPRPCQHCSEPSCSTACPVQARYKREEDGIVMTDYDLCVGCRYCEIACPYGVNYLQWGEPHELDEFGVHLDIDTPREAAGGVHAGGNPPQGVMGKCTFCVHRQDSDNEDLQGTTACEEVCPVDAIHFGDLEDSESAPRQHLEELDDDASTFRLLEFMGTEPNVIYVGDEPGAPATPVEGPRTVEDMHRDLTRERKGRPPVEYPSPGSDEDGS</sequence>
<evidence type="ECO:0000256" key="1">
    <source>
        <dbReference type="ARBA" id="ARBA00022485"/>
    </source>
</evidence>
<feature type="region of interest" description="Disordered" evidence="5">
    <location>
        <begin position="363"/>
        <end position="410"/>
    </location>
</feature>
<proteinExistence type="predicted"/>
<protein>
    <submittedName>
        <fullName evidence="7">4Fe-4S ferredoxin iron-sulfur binding domain protein</fullName>
    </submittedName>
</protein>
<feature type="compositionally biased region" description="Basic and acidic residues" evidence="5">
    <location>
        <begin position="379"/>
        <end position="396"/>
    </location>
</feature>
<dbReference type="Pfam" id="PF16947">
    <property type="entry name" value="Ferredoxin_N"/>
    <property type="match status" value="1"/>
</dbReference>
<feature type="region of interest" description="Disordered" evidence="5">
    <location>
        <begin position="71"/>
        <end position="113"/>
    </location>
</feature>
<accession>A0A343TLM2</accession>
<dbReference type="RefSeq" id="WP_161945950.1">
    <property type="nucleotide sequence ID" value="NZ_CP025066.1"/>
</dbReference>
<keyword evidence="3" id="KW-0408">Iron</keyword>
<evidence type="ECO:0000313" key="8">
    <source>
        <dbReference type="Proteomes" id="UP000263012"/>
    </source>
</evidence>
<dbReference type="InterPro" id="IPR031604">
    <property type="entry name" value="Ferredoxin_N"/>
</dbReference>
<evidence type="ECO:0000256" key="4">
    <source>
        <dbReference type="ARBA" id="ARBA00023014"/>
    </source>
</evidence>
<dbReference type="PANTHER" id="PTHR43177">
    <property type="entry name" value="PROTEIN NRFC"/>
    <property type="match status" value="1"/>
</dbReference>
<feature type="compositionally biased region" description="Gly residues" evidence="5">
    <location>
        <begin position="83"/>
        <end position="99"/>
    </location>
</feature>
<dbReference type="GO" id="GO:0046872">
    <property type="term" value="F:metal ion binding"/>
    <property type="evidence" value="ECO:0007669"/>
    <property type="project" value="UniProtKB-KW"/>
</dbReference>
<dbReference type="PROSITE" id="PS51379">
    <property type="entry name" value="4FE4S_FER_2"/>
    <property type="match status" value="2"/>
</dbReference>
<evidence type="ECO:0000256" key="2">
    <source>
        <dbReference type="ARBA" id="ARBA00022723"/>
    </source>
</evidence>
<dbReference type="PANTHER" id="PTHR43177:SF3">
    <property type="entry name" value="PROTEIN NRFC HOMOLOG"/>
    <property type="match status" value="1"/>
</dbReference>
<dbReference type="GeneID" id="80535351"/>
<dbReference type="Gene3D" id="3.30.70.20">
    <property type="match status" value="2"/>
</dbReference>
<dbReference type="Pfam" id="PF13247">
    <property type="entry name" value="Fer4_11"/>
    <property type="match status" value="1"/>
</dbReference>
<dbReference type="Proteomes" id="UP000263012">
    <property type="component" value="Chromosome"/>
</dbReference>
<dbReference type="GO" id="GO:0016491">
    <property type="term" value="F:oxidoreductase activity"/>
    <property type="evidence" value="ECO:0007669"/>
    <property type="project" value="UniProtKB-ARBA"/>
</dbReference>
<evidence type="ECO:0000256" key="5">
    <source>
        <dbReference type="SAM" id="MobiDB-lite"/>
    </source>
</evidence>
<keyword evidence="8" id="KW-1185">Reference proteome</keyword>
<dbReference type="AlphaFoldDB" id="A0A343TLM2"/>
<evidence type="ECO:0000313" key="7">
    <source>
        <dbReference type="EMBL" id="AUX09994.1"/>
    </source>
</evidence>
<dbReference type="KEGG" id="hdf:AArcSl_2372"/>
<gene>
    <name evidence="7" type="ORF">AArcSl_2372</name>
</gene>
<dbReference type="CDD" id="cd10551">
    <property type="entry name" value="PsrB"/>
    <property type="match status" value="1"/>
</dbReference>
<dbReference type="OrthoDB" id="2837at2157"/>
<dbReference type="GO" id="GO:0051539">
    <property type="term" value="F:4 iron, 4 sulfur cluster binding"/>
    <property type="evidence" value="ECO:0007669"/>
    <property type="project" value="UniProtKB-KW"/>
</dbReference>
<evidence type="ECO:0000256" key="3">
    <source>
        <dbReference type="ARBA" id="ARBA00023004"/>
    </source>
</evidence>
<organism evidence="7 8">
    <name type="scientific">Halalkaliarchaeum desulfuricum</name>
    <dbReference type="NCBI Taxonomy" id="2055893"/>
    <lineage>
        <taxon>Archaea</taxon>
        <taxon>Methanobacteriati</taxon>
        <taxon>Methanobacteriota</taxon>
        <taxon>Stenosarchaea group</taxon>
        <taxon>Halobacteria</taxon>
        <taxon>Halobacteriales</taxon>
        <taxon>Haloferacaceae</taxon>
        <taxon>Halalkaliarchaeum</taxon>
    </lineage>
</organism>
<dbReference type="InterPro" id="IPR050954">
    <property type="entry name" value="ET_IronSulfur_Cluster-Binding"/>
</dbReference>
<reference evidence="8" key="1">
    <citation type="submission" date="2017-11" db="EMBL/GenBank/DDBJ databases">
        <title>Phenotypic and genomic properties of facultatively anaerobic sulfur-reducing natronoarchaea from hypersaline soda lakes.</title>
        <authorList>
            <person name="Sorokin D.Y."/>
            <person name="Kublanov I.V."/>
            <person name="Roman P."/>
            <person name="Sinninghe Damste J.S."/>
            <person name="Golyshin P.N."/>
            <person name="Rojo D."/>
            <person name="Ciordia S."/>
            <person name="Mena M.D.C."/>
            <person name="Ferrer M."/>
            <person name="Messina E."/>
            <person name="Smedile F."/>
            <person name="La Spada G."/>
            <person name="La Cono V."/>
            <person name="Yakimov M.M."/>
        </authorList>
    </citation>
    <scope>NUCLEOTIDE SEQUENCE [LARGE SCALE GENOMIC DNA]</scope>
    <source>
        <strain evidence="8">AArc-Sl</strain>
    </source>
</reference>
<keyword evidence="4" id="KW-0411">Iron-sulfur</keyword>
<feature type="domain" description="4Fe-4S ferredoxin-type" evidence="6">
    <location>
        <begin position="227"/>
        <end position="256"/>
    </location>
</feature>
<keyword evidence="1" id="KW-0004">4Fe-4S</keyword>
<dbReference type="PROSITE" id="PS00198">
    <property type="entry name" value="4FE4S_FER_1"/>
    <property type="match status" value="1"/>
</dbReference>